<protein>
    <submittedName>
        <fullName evidence="1">Uncharacterized protein</fullName>
    </submittedName>
</protein>
<comment type="caution">
    <text evidence="1">The sequence shown here is derived from an EMBL/GenBank/DDBJ whole genome shotgun (WGS) entry which is preliminary data.</text>
</comment>
<sequence length="187" mass="20161">MPITLHSISTQTYLSAFQTLKHLLTKARTSSPTANTTLPSARLAPDMIPLSKQVTKASNITTASIYQLLLPSYAPAPTWDDNESTLDELIVRCEQTIEMLRGIKEEDLQGREHEATETVLGNGKVLKGDGKAVTLGMGMPNVMFHVVIAYAILRAEGVQLGKGDYLGGFVTGTEGLEVVVPEGGTKY</sequence>
<dbReference type="Gene3D" id="1.20.120.450">
    <property type="entry name" value="dinb family like domain"/>
    <property type="match status" value="1"/>
</dbReference>
<dbReference type="AlphaFoldDB" id="A0AA39XHF6"/>
<dbReference type="InterPro" id="IPR034660">
    <property type="entry name" value="DinB/YfiT-like"/>
</dbReference>
<dbReference type="SUPFAM" id="SSF109854">
    <property type="entry name" value="DinB/YfiT-like putative metalloenzymes"/>
    <property type="match status" value="1"/>
</dbReference>
<reference evidence="1" key="1">
    <citation type="submission" date="2023-06" db="EMBL/GenBank/DDBJ databases">
        <title>Genome-scale phylogeny and comparative genomics of the fungal order Sordariales.</title>
        <authorList>
            <consortium name="Lawrence Berkeley National Laboratory"/>
            <person name="Hensen N."/>
            <person name="Bonometti L."/>
            <person name="Westerberg I."/>
            <person name="Brannstrom I.O."/>
            <person name="Guillou S."/>
            <person name="Cros-Aarteil S."/>
            <person name="Calhoun S."/>
            <person name="Haridas S."/>
            <person name="Kuo A."/>
            <person name="Mondo S."/>
            <person name="Pangilinan J."/>
            <person name="Riley R."/>
            <person name="Labutti K."/>
            <person name="Andreopoulos B."/>
            <person name="Lipzen A."/>
            <person name="Chen C."/>
            <person name="Yanf M."/>
            <person name="Daum C."/>
            <person name="Ng V."/>
            <person name="Clum A."/>
            <person name="Steindorff A."/>
            <person name="Ohm R."/>
            <person name="Martin F."/>
            <person name="Silar P."/>
            <person name="Natvig D."/>
            <person name="Lalanne C."/>
            <person name="Gautier V."/>
            <person name="Ament-Velasquez S.L."/>
            <person name="Kruys A."/>
            <person name="Hutchinson M.I."/>
            <person name="Powell A.J."/>
            <person name="Barry K."/>
            <person name="Miller A.N."/>
            <person name="Grigoriev I.V."/>
            <person name="Debuchy R."/>
            <person name="Gladieux P."/>
            <person name="Thoren M.H."/>
            <person name="Johannesson H."/>
        </authorList>
    </citation>
    <scope>NUCLEOTIDE SEQUENCE</scope>
    <source>
        <strain evidence="1">CBS 606.72</strain>
    </source>
</reference>
<dbReference type="EMBL" id="JAULSU010000001">
    <property type="protein sequence ID" value="KAK0634068.1"/>
    <property type="molecule type" value="Genomic_DNA"/>
</dbReference>
<proteinExistence type="predicted"/>
<name>A0AA39XHF6_9PEZI</name>
<dbReference type="PANTHER" id="PTHR36922:SF1">
    <property type="entry name" value="DUF1993 DOMAIN-CONTAINING PROTEIN"/>
    <property type="match status" value="1"/>
</dbReference>
<dbReference type="Proteomes" id="UP001175000">
    <property type="component" value="Unassembled WGS sequence"/>
</dbReference>
<organism evidence="1 2">
    <name type="scientific">Immersiella caudata</name>
    <dbReference type="NCBI Taxonomy" id="314043"/>
    <lineage>
        <taxon>Eukaryota</taxon>
        <taxon>Fungi</taxon>
        <taxon>Dikarya</taxon>
        <taxon>Ascomycota</taxon>
        <taxon>Pezizomycotina</taxon>
        <taxon>Sordariomycetes</taxon>
        <taxon>Sordariomycetidae</taxon>
        <taxon>Sordariales</taxon>
        <taxon>Lasiosphaeriaceae</taxon>
        <taxon>Immersiella</taxon>
    </lineage>
</organism>
<dbReference type="Pfam" id="PF09351">
    <property type="entry name" value="DUF1993"/>
    <property type="match status" value="1"/>
</dbReference>
<gene>
    <name evidence="1" type="ORF">B0T14DRAFT_508332</name>
</gene>
<dbReference type="InterPro" id="IPR018531">
    <property type="entry name" value="DUF1993"/>
</dbReference>
<evidence type="ECO:0000313" key="1">
    <source>
        <dbReference type="EMBL" id="KAK0634068.1"/>
    </source>
</evidence>
<accession>A0AA39XHF6</accession>
<evidence type="ECO:0000313" key="2">
    <source>
        <dbReference type="Proteomes" id="UP001175000"/>
    </source>
</evidence>
<dbReference type="PANTHER" id="PTHR36922">
    <property type="entry name" value="BLL2446 PROTEIN"/>
    <property type="match status" value="1"/>
</dbReference>
<keyword evidence="2" id="KW-1185">Reference proteome</keyword>